<dbReference type="STRING" id="243090.RB633"/>
<comment type="subcellular location">
    <subcellularLocation>
        <location evidence="1">Secreted</location>
    </subcellularLocation>
</comment>
<dbReference type="GO" id="GO:0140825">
    <property type="term" value="F:lactoperoxidase activity"/>
    <property type="evidence" value="ECO:0007669"/>
    <property type="project" value="UniProtKB-EC"/>
</dbReference>
<dbReference type="PROSITE" id="PS50292">
    <property type="entry name" value="PEROXIDASE_3"/>
    <property type="match status" value="1"/>
</dbReference>
<dbReference type="FunFam" id="2.60.40.10:FF:003893">
    <property type="match status" value="1"/>
</dbReference>
<dbReference type="HOGENOM" id="CLU_341269_0_0_0"/>
<dbReference type="InterPro" id="IPR036439">
    <property type="entry name" value="Dockerin_dom_sf"/>
</dbReference>
<dbReference type="Pfam" id="PF17210">
    <property type="entry name" value="SdrD_B"/>
    <property type="match status" value="1"/>
</dbReference>
<keyword evidence="8" id="KW-0560">Oxidoreductase</keyword>
<keyword evidence="8" id="KW-0575">Peroxidase</keyword>
<keyword evidence="4" id="KW-0325">Glycoprotein</keyword>
<evidence type="ECO:0000256" key="1">
    <source>
        <dbReference type="ARBA" id="ARBA00004613"/>
    </source>
</evidence>
<evidence type="ECO:0000256" key="4">
    <source>
        <dbReference type="ARBA" id="ARBA00023180"/>
    </source>
</evidence>
<protein>
    <submittedName>
        <fullName evidence="8">Peroxidase</fullName>
        <ecNumber evidence="8">1.11.1.7</ecNumber>
    </submittedName>
</protein>
<feature type="compositionally biased region" description="Basic and acidic residues" evidence="5">
    <location>
        <begin position="174"/>
        <end position="190"/>
    </location>
</feature>
<dbReference type="Pfam" id="PF07595">
    <property type="entry name" value="Planc_extracel"/>
    <property type="match status" value="1"/>
</dbReference>
<evidence type="ECO:0000313" key="9">
    <source>
        <dbReference type="Proteomes" id="UP000001025"/>
    </source>
</evidence>
<dbReference type="InterPro" id="IPR037120">
    <property type="entry name" value="Haem_peroxidase_sf_animal"/>
</dbReference>
<dbReference type="FunFam" id="1.10.640.10:FF:000018">
    <property type="entry name" value="Peroxinectin A"/>
    <property type="match status" value="1"/>
</dbReference>
<dbReference type="Proteomes" id="UP000001025">
    <property type="component" value="Chromosome"/>
</dbReference>
<dbReference type="InterPro" id="IPR002105">
    <property type="entry name" value="Dockerin_1_rpt"/>
</dbReference>
<dbReference type="SUPFAM" id="SSF48113">
    <property type="entry name" value="Heme-dependent peroxidases"/>
    <property type="match status" value="1"/>
</dbReference>
<feature type="domain" description="SD-repeat containing protein B" evidence="7">
    <location>
        <begin position="749"/>
        <end position="805"/>
    </location>
</feature>
<dbReference type="InterPro" id="IPR019791">
    <property type="entry name" value="Haem_peroxidase_animal"/>
</dbReference>
<accession>Q7UYG2</accession>
<feature type="region of interest" description="Disordered" evidence="5">
    <location>
        <begin position="734"/>
        <end position="755"/>
    </location>
</feature>
<dbReference type="Gene3D" id="2.60.40.10">
    <property type="entry name" value="Immunoglobulins"/>
    <property type="match status" value="1"/>
</dbReference>
<dbReference type="PATRIC" id="fig|243090.15.peg.308"/>
<dbReference type="GO" id="GO:0004553">
    <property type="term" value="F:hydrolase activity, hydrolyzing O-glycosyl compounds"/>
    <property type="evidence" value="ECO:0007669"/>
    <property type="project" value="InterPro"/>
</dbReference>
<dbReference type="OrthoDB" id="9765610at2"/>
<dbReference type="SUPFAM" id="SSF49478">
    <property type="entry name" value="Cna protein B-type domain"/>
    <property type="match status" value="1"/>
</dbReference>
<dbReference type="PANTHER" id="PTHR11475">
    <property type="entry name" value="OXIDASE/PEROXIDASE"/>
    <property type="match status" value="1"/>
</dbReference>
<dbReference type="Pfam" id="PF00404">
    <property type="entry name" value="Dockerin_1"/>
    <property type="match status" value="1"/>
</dbReference>
<dbReference type="GO" id="GO:0020037">
    <property type="term" value="F:heme binding"/>
    <property type="evidence" value="ECO:0007669"/>
    <property type="project" value="InterPro"/>
</dbReference>
<reference evidence="8 9" key="1">
    <citation type="journal article" date="2003" name="Proc. Natl. Acad. Sci. U.S.A.">
        <title>Complete genome sequence of the marine planctomycete Pirellula sp. strain 1.</title>
        <authorList>
            <person name="Gloeckner F.O."/>
            <person name="Kube M."/>
            <person name="Bauer M."/>
            <person name="Teeling H."/>
            <person name="Lombardot T."/>
            <person name="Ludwig W."/>
            <person name="Gade D."/>
            <person name="Beck A."/>
            <person name="Borzym K."/>
            <person name="Heitmann K."/>
            <person name="Rabus R."/>
            <person name="Schlesner H."/>
            <person name="Amann R."/>
            <person name="Reinhardt R."/>
        </authorList>
    </citation>
    <scope>NUCLEOTIDE SEQUENCE [LARGE SCALE GENOMIC DNA]</scope>
    <source>
        <strain evidence="9">DSM 10527 / NCIMB 13988 / SH1</strain>
    </source>
</reference>
<dbReference type="PRINTS" id="PR00457">
    <property type="entry name" value="ANPEROXIDASE"/>
</dbReference>
<name>Q7UYG2_RHOBA</name>
<evidence type="ECO:0000259" key="7">
    <source>
        <dbReference type="Pfam" id="PF17210"/>
    </source>
</evidence>
<evidence type="ECO:0000313" key="8">
    <source>
        <dbReference type="EMBL" id="CAD71680.1"/>
    </source>
</evidence>
<dbReference type="EMBL" id="BX294134">
    <property type="protein sequence ID" value="CAD71680.1"/>
    <property type="molecule type" value="Genomic_DNA"/>
</dbReference>
<proteinExistence type="predicted"/>
<evidence type="ECO:0000259" key="6">
    <source>
        <dbReference type="Pfam" id="PF07595"/>
    </source>
</evidence>
<evidence type="ECO:0000256" key="3">
    <source>
        <dbReference type="ARBA" id="ARBA00022729"/>
    </source>
</evidence>
<dbReference type="EnsemblBacteria" id="CAD71680">
    <property type="protein sequence ID" value="CAD71680"/>
    <property type="gene ID" value="RB633"/>
</dbReference>
<dbReference type="eggNOG" id="COG2373">
    <property type="taxonomic scope" value="Bacteria"/>
</dbReference>
<feature type="region of interest" description="Disordered" evidence="5">
    <location>
        <begin position="121"/>
        <end position="158"/>
    </location>
</feature>
<dbReference type="InterPro" id="IPR011506">
    <property type="entry name" value="Planctomycete_extracellular"/>
</dbReference>
<organism evidence="8 9">
    <name type="scientific">Rhodopirellula baltica (strain DSM 10527 / NCIMB 13988 / SH1)</name>
    <dbReference type="NCBI Taxonomy" id="243090"/>
    <lineage>
        <taxon>Bacteria</taxon>
        <taxon>Pseudomonadati</taxon>
        <taxon>Planctomycetota</taxon>
        <taxon>Planctomycetia</taxon>
        <taxon>Pirellulales</taxon>
        <taxon>Pirellulaceae</taxon>
        <taxon>Rhodopirellula</taxon>
    </lineage>
</organism>
<dbReference type="GO" id="GO:0006979">
    <property type="term" value="P:response to oxidative stress"/>
    <property type="evidence" value="ECO:0007669"/>
    <property type="project" value="InterPro"/>
</dbReference>
<dbReference type="EC" id="1.11.1.7" evidence="8"/>
<evidence type="ECO:0000256" key="2">
    <source>
        <dbReference type="ARBA" id="ARBA00022525"/>
    </source>
</evidence>
<dbReference type="AlphaFoldDB" id="Q7UYG2"/>
<sequence length="831" mass="90432">MGIFSSEVLRIVSRIVPVSRGVSLSADAACPSLFSSENRTGIAMTKFWNRWIGGHQSSRSKNRRRSSQRRRLRTETLETRKLLAANLFHNEAFPEDVNEDGQVSAIDALAIINQMNSDGVSGFSSQLQGADGAGSEGQRVNQSRPSRGRMTDVNNDGRDTALDALMVINRLNRDRDFHGGHDQPQDRPDNPDETDTVADEVRSIDGTGNNVENPELGSTDTELLRVAENDYADGISEPSGEDRPSAREISNALAAADPDGTTNNRDLSSFVFAWGQFIDHDIDLSLSPDVDGESFDIDVPAGDAYFDPFNTGEATIGLTRSDFAEGTGTSVDNPAEQVNAITAWIDGSQVYGSDQETADALREFVGGRLLITDDGLLPTDENDGLLAGDIRAAENVVLTSMHALFLREHNRLADEISAEDPSLSDEEIYQQARATVIAQMQSITLNEYLPALLGENAIAEYTGYDSTVDPSIANEFSTAAFRFGHTTLNEEFRFVDDDGNETAESIALANAFFQPGLLEDTGIDPLLKYAASTLSQEVDLEVVDSLRNFLFGPPGAGGFDLVSLNIQRGRDHGLADFNSTREAYGLEAVDSFDQITSDADVAANLEALYGDVNNIDLWVGLLAEDHTEDGSLGETATAIIADQFERLRDGDRFWYENTMTDREVRDIENTSLGDIIARNTNVDSLQENVFFFSPTITGSVVAQQPLTPQNNNRGQLLRDGDAGIVPDSDVDLLARDQSSNRPGQRDRRDDSSAEPMVGVMVELLDSNGEVVDTAITDERGNYRFNDFAESGSYTIQMATSEEYTVLGSGSLSVQVSNGEESLRGMDFAVLV</sequence>
<gene>
    <name evidence="8" type="ordered locus">RB633</name>
</gene>
<feature type="domain" description="Planctomycete extracellular" evidence="6">
    <location>
        <begin position="68"/>
        <end position="86"/>
    </location>
</feature>
<dbReference type="Gene3D" id="1.10.640.10">
    <property type="entry name" value="Haem peroxidase domain superfamily, animal type"/>
    <property type="match status" value="1"/>
</dbReference>
<dbReference type="InterPro" id="IPR013783">
    <property type="entry name" value="Ig-like_fold"/>
</dbReference>
<dbReference type="Pfam" id="PF03098">
    <property type="entry name" value="An_peroxidase"/>
    <property type="match status" value="1"/>
</dbReference>
<keyword evidence="3" id="KW-0732">Signal</keyword>
<keyword evidence="9" id="KW-1185">Reference proteome</keyword>
<dbReference type="PANTHER" id="PTHR11475:SF4">
    <property type="entry name" value="CHORION PEROXIDASE"/>
    <property type="match status" value="1"/>
</dbReference>
<keyword evidence="2" id="KW-0964">Secreted</keyword>
<dbReference type="PeroxiBase" id="4093">
    <property type="entry name" value="RbaPxDo02"/>
</dbReference>
<dbReference type="KEGG" id="rba:RB633"/>
<dbReference type="SUPFAM" id="SSF63446">
    <property type="entry name" value="Type I dockerin domain"/>
    <property type="match status" value="1"/>
</dbReference>
<dbReference type="InParanoid" id="Q7UYG2"/>
<dbReference type="GO" id="GO:0005576">
    <property type="term" value="C:extracellular region"/>
    <property type="evidence" value="ECO:0007669"/>
    <property type="project" value="UniProtKB-SubCell"/>
</dbReference>
<dbReference type="GO" id="GO:0000272">
    <property type="term" value="P:polysaccharide catabolic process"/>
    <property type="evidence" value="ECO:0007669"/>
    <property type="project" value="InterPro"/>
</dbReference>
<dbReference type="CDD" id="cd09822">
    <property type="entry name" value="peroxinectin_like_bacterial"/>
    <property type="match status" value="1"/>
</dbReference>
<dbReference type="GO" id="GO:0004601">
    <property type="term" value="F:peroxidase activity"/>
    <property type="evidence" value="ECO:0000318"/>
    <property type="project" value="GO_Central"/>
</dbReference>
<evidence type="ECO:0000256" key="5">
    <source>
        <dbReference type="SAM" id="MobiDB-lite"/>
    </source>
</evidence>
<dbReference type="InterPro" id="IPR010255">
    <property type="entry name" value="Haem_peroxidase_sf"/>
</dbReference>
<feature type="region of interest" description="Disordered" evidence="5">
    <location>
        <begin position="174"/>
        <end position="196"/>
    </location>
</feature>
<dbReference type="InterPro" id="IPR033764">
    <property type="entry name" value="Sdr_B"/>
</dbReference>